<accession>A0A926EH65</accession>
<dbReference type="AlphaFoldDB" id="A0A926EH65"/>
<dbReference type="EMBL" id="JACRSY010000036">
    <property type="protein sequence ID" value="MBC8581096.1"/>
    <property type="molecule type" value="Genomic_DNA"/>
</dbReference>
<comment type="caution">
    <text evidence="1">The sequence shown here is derived from an EMBL/GenBank/DDBJ whole genome shotgun (WGS) entry which is preliminary data.</text>
</comment>
<sequence>MYYKDYKGTPIEKGDRIRYKKHEGMVVEENCFERREGLYATLNNGFKIRIQDVHKQVRVIQKKKLKKLNNRKNALQIPRK</sequence>
<name>A0A926EH65_9FIRM</name>
<dbReference type="Proteomes" id="UP000655830">
    <property type="component" value="Unassembled WGS sequence"/>
</dbReference>
<reference evidence="1" key="1">
    <citation type="submission" date="2020-08" db="EMBL/GenBank/DDBJ databases">
        <title>Genome public.</title>
        <authorList>
            <person name="Liu C."/>
            <person name="Sun Q."/>
        </authorList>
    </citation>
    <scope>NUCLEOTIDE SEQUENCE</scope>
    <source>
        <strain evidence="1">NSJ-12</strain>
    </source>
</reference>
<protein>
    <submittedName>
        <fullName evidence="1">Uncharacterized protein</fullName>
    </submittedName>
</protein>
<keyword evidence="2" id="KW-1185">Reference proteome</keyword>
<evidence type="ECO:0000313" key="1">
    <source>
        <dbReference type="EMBL" id="MBC8581096.1"/>
    </source>
</evidence>
<gene>
    <name evidence="1" type="ORF">H8718_16385</name>
</gene>
<proteinExistence type="predicted"/>
<organism evidence="1 2">
    <name type="scientific">Zhenhengia yiwuensis</name>
    <dbReference type="NCBI Taxonomy" id="2763666"/>
    <lineage>
        <taxon>Bacteria</taxon>
        <taxon>Bacillati</taxon>
        <taxon>Bacillota</taxon>
        <taxon>Clostridia</taxon>
        <taxon>Lachnospirales</taxon>
        <taxon>Lachnospiraceae</taxon>
        <taxon>Zhenhengia</taxon>
    </lineage>
</organism>
<dbReference type="RefSeq" id="WP_249333845.1">
    <property type="nucleotide sequence ID" value="NZ_JACRSY010000036.1"/>
</dbReference>
<evidence type="ECO:0000313" key="2">
    <source>
        <dbReference type="Proteomes" id="UP000655830"/>
    </source>
</evidence>